<evidence type="ECO:0000313" key="10">
    <source>
        <dbReference type="EMBL" id="OIQ96821.1"/>
    </source>
</evidence>
<evidence type="ECO:0000256" key="1">
    <source>
        <dbReference type="ARBA" id="ARBA00004117"/>
    </source>
</evidence>
<evidence type="ECO:0000256" key="7">
    <source>
        <dbReference type="ARBA" id="ARBA00023143"/>
    </source>
</evidence>
<dbReference type="EMBL" id="MLJW01000142">
    <property type="protein sequence ID" value="OIQ96821.1"/>
    <property type="molecule type" value="Genomic_DNA"/>
</dbReference>
<comment type="caution">
    <text evidence="10">The sequence shown here is derived from an EMBL/GenBank/DDBJ whole genome shotgun (WGS) entry which is preliminary data.</text>
</comment>
<sequence>MSDPMSWSALLRVVGGLALVLVVFFLVLRGLRRMQPGLSGANAPFAVVATLALSPRERLLLIQVGEQQLLLGSSPQGLRCLHVLPQALDVRRTDTGAVFSDWLRQATARGEAQDRSP</sequence>
<protein>
    <submittedName>
        <fullName evidence="10">Flagellar biosynthesis protein FliO</fullName>
    </submittedName>
</protein>
<evidence type="ECO:0000256" key="8">
    <source>
        <dbReference type="ARBA" id="ARBA00037937"/>
    </source>
</evidence>
<reference evidence="10" key="1">
    <citation type="submission" date="2016-10" db="EMBL/GenBank/DDBJ databases">
        <title>Sequence of Gallionella enrichment culture.</title>
        <authorList>
            <person name="Poehlein A."/>
            <person name="Muehling M."/>
            <person name="Daniel R."/>
        </authorList>
    </citation>
    <scope>NUCLEOTIDE SEQUENCE</scope>
</reference>
<proteinExistence type="inferred from homology"/>
<comment type="subcellular location">
    <subcellularLocation>
        <location evidence="1">Bacterial flagellum basal body</location>
    </subcellularLocation>
    <subcellularLocation>
        <location evidence="2">Cell membrane</location>
    </subcellularLocation>
</comment>
<feature type="transmembrane region" description="Helical" evidence="9">
    <location>
        <begin position="6"/>
        <end position="28"/>
    </location>
</feature>
<organism evidence="10">
    <name type="scientific">mine drainage metagenome</name>
    <dbReference type="NCBI Taxonomy" id="410659"/>
    <lineage>
        <taxon>unclassified sequences</taxon>
        <taxon>metagenomes</taxon>
        <taxon>ecological metagenomes</taxon>
    </lineage>
</organism>
<keyword evidence="10" id="KW-0282">Flagellum</keyword>
<dbReference type="GO" id="GO:0005886">
    <property type="term" value="C:plasma membrane"/>
    <property type="evidence" value="ECO:0007669"/>
    <property type="project" value="UniProtKB-SubCell"/>
</dbReference>
<evidence type="ECO:0000256" key="9">
    <source>
        <dbReference type="SAM" id="Phobius"/>
    </source>
</evidence>
<evidence type="ECO:0000256" key="6">
    <source>
        <dbReference type="ARBA" id="ARBA00023136"/>
    </source>
</evidence>
<keyword evidence="6 9" id="KW-0472">Membrane</keyword>
<name>A0A1J5S983_9ZZZZ</name>
<dbReference type="Pfam" id="PF04347">
    <property type="entry name" value="FliO"/>
    <property type="match status" value="1"/>
</dbReference>
<evidence type="ECO:0000256" key="4">
    <source>
        <dbReference type="ARBA" id="ARBA00022692"/>
    </source>
</evidence>
<keyword evidence="10" id="KW-0969">Cilium</keyword>
<keyword evidence="4 9" id="KW-0812">Transmembrane</keyword>
<evidence type="ECO:0000256" key="3">
    <source>
        <dbReference type="ARBA" id="ARBA00022475"/>
    </source>
</evidence>
<evidence type="ECO:0000256" key="2">
    <source>
        <dbReference type="ARBA" id="ARBA00004236"/>
    </source>
</evidence>
<accession>A0A1J5S983</accession>
<dbReference type="AlphaFoldDB" id="A0A1J5S983"/>
<dbReference type="PANTHER" id="PTHR38766:SF1">
    <property type="entry name" value="FLAGELLAR PROTEIN FLIO"/>
    <property type="match status" value="1"/>
</dbReference>
<dbReference type="GO" id="GO:0009425">
    <property type="term" value="C:bacterial-type flagellum basal body"/>
    <property type="evidence" value="ECO:0007669"/>
    <property type="project" value="UniProtKB-SubCell"/>
</dbReference>
<evidence type="ECO:0000256" key="5">
    <source>
        <dbReference type="ARBA" id="ARBA00022989"/>
    </source>
</evidence>
<dbReference type="PANTHER" id="PTHR38766">
    <property type="entry name" value="FLAGELLAR PROTEIN FLIO"/>
    <property type="match status" value="1"/>
</dbReference>
<gene>
    <name evidence="10" type="ORF">GALL_211470</name>
</gene>
<keyword evidence="5 9" id="KW-1133">Transmembrane helix</keyword>
<keyword evidence="3" id="KW-1003">Cell membrane</keyword>
<dbReference type="GO" id="GO:0044781">
    <property type="term" value="P:bacterial-type flagellum organization"/>
    <property type="evidence" value="ECO:0007669"/>
    <property type="project" value="InterPro"/>
</dbReference>
<dbReference type="InterPro" id="IPR022781">
    <property type="entry name" value="Flagellar_biosynth_FliO"/>
</dbReference>
<dbReference type="NCBIfam" id="TIGR03500">
    <property type="entry name" value="FliO_TIGR"/>
    <property type="match status" value="1"/>
</dbReference>
<comment type="similarity">
    <text evidence="8">Belongs to the FliO/MopB family.</text>
</comment>
<dbReference type="InterPro" id="IPR052205">
    <property type="entry name" value="FliO/MopB"/>
</dbReference>
<keyword evidence="10" id="KW-0966">Cell projection</keyword>
<keyword evidence="7" id="KW-0975">Bacterial flagellum</keyword>